<dbReference type="RefSeq" id="WP_264788311.1">
    <property type="nucleotide sequence ID" value="NZ_AP026867.1"/>
</dbReference>
<dbReference type="Proteomes" id="UP001060919">
    <property type="component" value="Chromosome"/>
</dbReference>
<dbReference type="EMBL" id="AP026867">
    <property type="protein sequence ID" value="BDS12979.1"/>
    <property type="molecule type" value="Genomic_DNA"/>
</dbReference>
<keyword evidence="2" id="KW-1185">Reference proteome</keyword>
<evidence type="ECO:0000313" key="1">
    <source>
        <dbReference type="EMBL" id="BDS12979.1"/>
    </source>
</evidence>
<sequence>MDYICTFLNSIHGLELNFNIDDFLFEDLNLKIKNESKIIDQFYKSPILKITGSAQYQKSIQLKSYLWSEFPAPKKDFNEKIILAHLLKLSTIFSNAAWIVKDNSVRFELGHFQYTDGKFVTIHSNIRHSLYTNCLGDKEVTNFSEPEITEAIKYFNFFFNLKSSIDDSEPEMTHAQANRIKRAYYFIDSARTSFDIGTKVSLYCSAFECLFSISNSELTHRLSETVANFLENSFTEKKDIYNKMKKIYSLRSSITHGSGIKRALLTNNSLKLKKIGRDCDNILRRCLEKIIADDTLTSMYSDNNNDIITTYLTDLNFK</sequence>
<name>A0A915YH94_9BACT</name>
<accession>A0A915YH94</accession>
<dbReference type="AlphaFoldDB" id="A0A915YH94"/>
<proteinExistence type="predicted"/>
<gene>
    <name evidence="1" type="ORF">AsAng_0037070</name>
</gene>
<dbReference type="KEGG" id="aup:AsAng_0037070"/>
<organism evidence="1 2">
    <name type="scientific">Aureispira anguillae</name>
    <dbReference type="NCBI Taxonomy" id="2864201"/>
    <lineage>
        <taxon>Bacteria</taxon>
        <taxon>Pseudomonadati</taxon>
        <taxon>Bacteroidota</taxon>
        <taxon>Saprospiria</taxon>
        <taxon>Saprospirales</taxon>
        <taxon>Saprospiraceae</taxon>
        <taxon>Aureispira</taxon>
    </lineage>
</organism>
<protein>
    <submittedName>
        <fullName evidence="1">HEPN domain-containing protein</fullName>
    </submittedName>
</protein>
<reference evidence="1" key="1">
    <citation type="submission" date="2022-09" db="EMBL/GenBank/DDBJ databases">
        <title>Aureispira anguillicida sp. nov., isolated from Leptocephalus of Japanese eel Anguilla japonica.</title>
        <authorList>
            <person name="Yuasa K."/>
            <person name="Mekata T."/>
            <person name="Ikunari K."/>
        </authorList>
    </citation>
    <scope>NUCLEOTIDE SEQUENCE</scope>
    <source>
        <strain evidence="1">EL160426</strain>
    </source>
</reference>
<evidence type="ECO:0000313" key="2">
    <source>
        <dbReference type="Proteomes" id="UP001060919"/>
    </source>
</evidence>